<feature type="signal peptide" evidence="1">
    <location>
        <begin position="1"/>
        <end position="19"/>
    </location>
</feature>
<evidence type="ECO:0000313" key="3">
    <source>
        <dbReference type="EMBL" id="RVT90902.1"/>
    </source>
</evidence>
<dbReference type="Pfam" id="PF13449">
    <property type="entry name" value="Phytase-like"/>
    <property type="match status" value="1"/>
</dbReference>
<keyword evidence="4" id="KW-1185">Reference proteome</keyword>
<accession>A0A437LZS9</accession>
<protein>
    <submittedName>
        <fullName evidence="3">Esterase-like activity of phytase family protein</fullName>
    </submittedName>
</protein>
<comment type="caution">
    <text evidence="3">The sequence shown here is derived from an EMBL/GenBank/DDBJ whole genome shotgun (WGS) entry which is preliminary data.</text>
</comment>
<dbReference type="PANTHER" id="PTHR37957:SF1">
    <property type="entry name" value="PHYTASE-LIKE DOMAIN-CONTAINING PROTEIN"/>
    <property type="match status" value="1"/>
</dbReference>
<feature type="chain" id="PRO_5019060869" evidence="1">
    <location>
        <begin position="20"/>
        <end position="509"/>
    </location>
</feature>
<organism evidence="3 4">
    <name type="scientific">Sphingomonas crocodyli</name>
    <dbReference type="NCBI Taxonomy" id="1979270"/>
    <lineage>
        <taxon>Bacteria</taxon>
        <taxon>Pseudomonadati</taxon>
        <taxon>Pseudomonadota</taxon>
        <taxon>Alphaproteobacteria</taxon>
        <taxon>Sphingomonadales</taxon>
        <taxon>Sphingomonadaceae</taxon>
        <taxon>Sphingomonas</taxon>
    </lineage>
</organism>
<evidence type="ECO:0000256" key="1">
    <source>
        <dbReference type="SAM" id="SignalP"/>
    </source>
</evidence>
<dbReference type="SUPFAM" id="SSF63829">
    <property type="entry name" value="Calcium-dependent phosphotriesterase"/>
    <property type="match status" value="1"/>
</dbReference>
<gene>
    <name evidence="3" type="ORF">EOD43_15280</name>
</gene>
<sequence>MKIAAILALSCVLAAPADAESPAFTTPHLETRPGDHVVTLDGRRFVNHGLVGVGRLSADTRDFAGETLGSFSAMAVDKAGWKRLRDGSYTGTIWTMPDRGPNDVGSVAGTLDYRNRINRFTIRFKPYTGKADLPQATASQSQLRLTPAGGFFLTDADGQPMTGKEPGSNVVMRDGVAMPSPASGDGAGRISLDSEGLVMAPDGSLYVSDEYAASIYHFDARGRLIGAIPAVPALMPRTDGRIDFNSIKPGDSGRRNNQGLEALSITPDGRHLVTILQSATVQDSDGKAAQMRNATRILLYDVGKEPTPRAPVGHYVLELPTYTEAGDGGAVDRTAAQSEVVALNDHQFLVLARDAIGRGATVSPSKTPVVKTILLVDTTGATNLAGSIYETGVEPVAHKGQVIAGIIPVRAVELINMLNPAQLRRFGMNIDTLPSTPTSLSEKQEAMSLLPALDPKAPDDYFLLVGNDNDFEAHDGLAAGIPFDASLHGQHGADNNDNVVLVYRLTLSR</sequence>
<dbReference type="RefSeq" id="WP_127744917.1">
    <property type="nucleotide sequence ID" value="NZ_SACN01000002.1"/>
</dbReference>
<dbReference type="PANTHER" id="PTHR37957">
    <property type="entry name" value="BLR7070 PROTEIN"/>
    <property type="match status" value="1"/>
</dbReference>
<keyword evidence="1" id="KW-0732">Signal</keyword>
<dbReference type="InterPro" id="IPR027372">
    <property type="entry name" value="Phytase-like_dom"/>
</dbReference>
<dbReference type="AlphaFoldDB" id="A0A437LZS9"/>
<reference evidence="3 4" key="1">
    <citation type="submission" date="2019-01" db="EMBL/GenBank/DDBJ databases">
        <authorList>
            <person name="Chen W.-M."/>
        </authorList>
    </citation>
    <scope>NUCLEOTIDE SEQUENCE [LARGE SCALE GENOMIC DNA]</scope>
    <source>
        <strain evidence="3 4">CCP-7</strain>
    </source>
</reference>
<evidence type="ECO:0000313" key="4">
    <source>
        <dbReference type="Proteomes" id="UP000282971"/>
    </source>
</evidence>
<dbReference type="OrthoDB" id="9795869at2"/>
<proteinExistence type="predicted"/>
<dbReference type="Proteomes" id="UP000282971">
    <property type="component" value="Unassembled WGS sequence"/>
</dbReference>
<evidence type="ECO:0000259" key="2">
    <source>
        <dbReference type="Pfam" id="PF13449"/>
    </source>
</evidence>
<feature type="domain" description="Phytase-like" evidence="2">
    <location>
        <begin position="68"/>
        <end position="471"/>
    </location>
</feature>
<name>A0A437LZS9_9SPHN</name>
<dbReference type="EMBL" id="SACN01000002">
    <property type="protein sequence ID" value="RVT90902.1"/>
    <property type="molecule type" value="Genomic_DNA"/>
</dbReference>